<dbReference type="AlphaFoldDB" id="X6NZD5"/>
<evidence type="ECO:0000256" key="3">
    <source>
        <dbReference type="RuleBase" id="RU003707"/>
    </source>
</evidence>
<keyword evidence="5" id="KW-1185">Reference proteome</keyword>
<dbReference type="Pfam" id="PF00378">
    <property type="entry name" value="ECH_1"/>
    <property type="match status" value="1"/>
</dbReference>
<dbReference type="InterPro" id="IPR018376">
    <property type="entry name" value="Enoyl-CoA_hyd/isom_CS"/>
</dbReference>
<evidence type="ECO:0000256" key="2">
    <source>
        <dbReference type="ARBA" id="ARBA00023239"/>
    </source>
</evidence>
<evidence type="ECO:0000313" key="4">
    <source>
        <dbReference type="EMBL" id="ETO31326.1"/>
    </source>
</evidence>
<dbReference type="PANTHER" id="PTHR11941:SF171">
    <property type="entry name" value="SD19268P"/>
    <property type="match status" value="1"/>
</dbReference>
<proteinExistence type="inferred from homology"/>
<dbReference type="InterPro" id="IPR029045">
    <property type="entry name" value="ClpP/crotonase-like_dom_sf"/>
</dbReference>
<dbReference type="PANTHER" id="PTHR11941">
    <property type="entry name" value="ENOYL-COA HYDRATASE-RELATED"/>
    <property type="match status" value="1"/>
</dbReference>
<sequence>MKLKPKAISHLKKKDLIFVDSWFLGNIQSKELFHLSFYNFETKNVSKRARSSFSSFQNDTNKPILLERLEGNDKGICVLSLNHPKVNALSRKLLDSMQECLKTFEEDNMKTIRTVIIRSNLESKIFCAGADLKERETMTPKETSEFVQLLRNTFTRIERLPQPVIASIDGTAVGGGLELALACDIRVAGKNAILGLVETSLAIIPGAGGTQRLPRVVGISKAKELIFTARKFDGSYAECIGLLDSWNATQESSMDKALTLAREIVNNGPVAIAAAKQAINESFAPTVQNMSAEKNAYDRVIPTKDRLEALAAFKEKRKPSFKGE</sequence>
<dbReference type="FunFam" id="3.90.226.10:FF:000009">
    <property type="entry name" value="Carnitinyl-CoA dehydratase"/>
    <property type="match status" value="1"/>
</dbReference>
<reference evidence="4 5" key="1">
    <citation type="journal article" date="2013" name="Curr. Biol.">
        <title>The Genome of the Foraminiferan Reticulomyxa filosa.</title>
        <authorList>
            <person name="Glockner G."/>
            <person name="Hulsmann N."/>
            <person name="Schleicher M."/>
            <person name="Noegel A.A."/>
            <person name="Eichinger L."/>
            <person name="Gallinger C."/>
            <person name="Pawlowski J."/>
            <person name="Sierra R."/>
            <person name="Euteneuer U."/>
            <person name="Pillet L."/>
            <person name="Moustafa A."/>
            <person name="Platzer M."/>
            <person name="Groth M."/>
            <person name="Szafranski K."/>
            <person name="Schliwa M."/>
        </authorList>
    </citation>
    <scope>NUCLEOTIDE SEQUENCE [LARGE SCALE GENOMIC DNA]</scope>
</reference>
<dbReference type="CDD" id="cd06558">
    <property type="entry name" value="crotonase-like"/>
    <property type="match status" value="1"/>
</dbReference>
<evidence type="ECO:0008006" key="6">
    <source>
        <dbReference type="Google" id="ProtNLM"/>
    </source>
</evidence>
<dbReference type="Proteomes" id="UP000023152">
    <property type="component" value="Unassembled WGS sequence"/>
</dbReference>
<dbReference type="OrthoDB" id="410701at2759"/>
<name>X6NZD5_RETFI</name>
<dbReference type="GO" id="GO:0016836">
    <property type="term" value="F:hydro-lyase activity"/>
    <property type="evidence" value="ECO:0007669"/>
    <property type="project" value="UniProtKB-ARBA"/>
</dbReference>
<dbReference type="InterPro" id="IPR014748">
    <property type="entry name" value="Enoyl-CoA_hydra_C"/>
</dbReference>
<dbReference type="InterPro" id="IPR001753">
    <property type="entry name" value="Enoyl-CoA_hydra/iso"/>
</dbReference>
<dbReference type="PROSITE" id="PS00166">
    <property type="entry name" value="ENOYL_COA_HYDRATASE"/>
    <property type="match status" value="1"/>
</dbReference>
<accession>X6NZD5</accession>
<comment type="similarity">
    <text evidence="1 3">Belongs to the enoyl-CoA hydratase/isomerase family.</text>
</comment>
<protein>
    <recommendedName>
        <fullName evidence="6">Enoyl-CoA hydratase</fullName>
    </recommendedName>
</protein>
<comment type="caution">
    <text evidence="4">The sequence shown here is derived from an EMBL/GenBank/DDBJ whole genome shotgun (WGS) entry which is preliminary data.</text>
</comment>
<dbReference type="SUPFAM" id="SSF52096">
    <property type="entry name" value="ClpP/crotonase"/>
    <property type="match status" value="1"/>
</dbReference>
<dbReference type="Gene3D" id="3.90.226.10">
    <property type="entry name" value="2-enoyl-CoA Hydratase, Chain A, domain 1"/>
    <property type="match status" value="1"/>
</dbReference>
<dbReference type="GO" id="GO:0006635">
    <property type="term" value="P:fatty acid beta-oxidation"/>
    <property type="evidence" value="ECO:0007669"/>
    <property type="project" value="TreeGrafter"/>
</dbReference>
<dbReference type="GO" id="GO:0005739">
    <property type="term" value="C:mitochondrion"/>
    <property type="evidence" value="ECO:0007669"/>
    <property type="project" value="TreeGrafter"/>
</dbReference>
<evidence type="ECO:0000313" key="5">
    <source>
        <dbReference type="Proteomes" id="UP000023152"/>
    </source>
</evidence>
<keyword evidence="2" id="KW-0456">Lyase</keyword>
<organism evidence="4 5">
    <name type="scientific">Reticulomyxa filosa</name>
    <dbReference type="NCBI Taxonomy" id="46433"/>
    <lineage>
        <taxon>Eukaryota</taxon>
        <taxon>Sar</taxon>
        <taxon>Rhizaria</taxon>
        <taxon>Retaria</taxon>
        <taxon>Foraminifera</taxon>
        <taxon>Monothalamids</taxon>
        <taxon>Reticulomyxidae</taxon>
        <taxon>Reticulomyxa</taxon>
    </lineage>
</organism>
<dbReference type="EMBL" id="ASPP01005004">
    <property type="protein sequence ID" value="ETO31326.1"/>
    <property type="molecule type" value="Genomic_DNA"/>
</dbReference>
<dbReference type="Gene3D" id="1.10.12.10">
    <property type="entry name" value="Lyase 2-enoyl-coa Hydratase, Chain A, domain 2"/>
    <property type="match status" value="1"/>
</dbReference>
<dbReference type="FunFam" id="1.10.12.10:FF:000001">
    <property type="entry name" value="Probable enoyl-CoA hydratase, mitochondrial"/>
    <property type="match status" value="1"/>
</dbReference>
<evidence type="ECO:0000256" key="1">
    <source>
        <dbReference type="ARBA" id="ARBA00005254"/>
    </source>
</evidence>
<gene>
    <name evidence="4" type="ORF">RFI_05793</name>
</gene>
<dbReference type="OMA" id="YEQAHAW"/>